<dbReference type="EMBL" id="POUA01000043">
    <property type="protein sequence ID" value="PZG51459.1"/>
    <property type="molecule type" value="Genomic_DNA"/>
</dbReference>
<protein>
    <submittedName>
        <fullName evidence="2">Uncharacterized protein</fullName>
    </submittedName>
</protein>
<organism evidence="2 3">
    <name type="scientific">Spongiactinospora gelatinilytica</name>
    <dbReference type="NCBI Taxonomy" id="2666298"/>
    <lineage>
        <taxon>Bacteria</taxon>
        <taxon>Bacillati</taxon>
        <taxon>Actinomycetota</taxon>
        <taxon>Actinomycetes</taxon>
        <taxon>Streptosporangiales</taxon>
        <taxon>Streptosporangiaceae</taxon>
        <taxon>Spongiactinospora</taxon>
    </lineage>
</organism>
<accession>A0A2W2H962</accession>
<comment type="caution">
    <text evidence="2">The sequence shown here is derived from an EMBL/GenBank/DDBJ whole genome shotgun (WGS) entry which is preliminary data.</text>
</comment>
<gene>
    <name evidence="2" type="ORF">C1I98_08455</name>
</gene>
<evidence type="ECO:0000313" key="2">
    <source>
        <dbReference type="EMBL" id="PZG51459.1"/>
    </source>
</evidence>
<proteinExistence type="predicted"/>
<evidence type="ECO:0000256" key="1">
    <source>
        <dbReference type="SAM" id="Coils"/>
    </source>
</evidence>
<dbReference type="AlphaFoldDB" id="A0A2W2H962"/>
<dbReference type="Proteomes" id="UP000248544">
    <property type="component" value="Unassembled WGS sequence"/>
</dbReference>
<sequence length="631" mass="69205">MVRRLGDGEHVRVGKVLARERGIFAVRWSDDGTEESLRLDHRNLLVTEGTLRFISLMNPEQISKGFTDDPLRLVLQLLNEHPNGLKATDIKSKLVDLGLDGQSVGRAWRSIQTKLAKHGDVAIRGGNKTAKTYVYRVKPSNTPPVPLPDVGMPKDTEVPQGIIASEAVPDPALAEEPVKPFSTRLASLLGFKQARTIPQLLAEPLRTGVTLGRLDSAAVERFHGQLDESDRRTFSTLLLAVPKKTQAVSLPVEVQHGVLVAAISELLTEAPAELRAAAGWLLRRVAASSTLPAEVAGPFVQLALFLADDPQKADLEVLDLVAHALSRAVPALSEDVVSSDRLALLAQALPFSEKGGRVPLMVAVHERSPASLLSLRWWDGASTETLVECGQGRLGRIIASTEILEPIIRPLLERELAEVTTRARLGIFLRLPAELAEHVPVPAFVNAFQRVGRHDPIAAAWAKALGGEEQLASAREEIDRARQDTETAMTLKNEAERLVQELTERCDRVERQLQETQAGVLRRRASQDRQLQIDVMRALADLAAEVEELSVRGVSSETMIARVHGLAATYGLWPIGPIHEKSAFDLKLHKAIAGDPQPDDEVIVRRPGYIWSSSTEEVVLHKALVEHLKRR</sequence>
<feature type="coiled-coil region" evidence="1">
    <location>
        <begin position="464"/>
        <end position="519"/>
    </location>
</feature>
<keyword evidence="1" id="KW-0175">Coiled coil</keyword>
<name>A0A2W2H962_9ACTN</name>
<keyword evidence="3" id="KW-1185">Reference proteome</keyword>
<evidence type="ECO:0000313" key="3">
    <source>
        <dbReference type="Proteomes" id="UP000248544"/>
    </source>
</evidence>
<reference evidence="2 3" key="1">
    <citation type="submission" date="2018-01" db="EMBL/GenBank/DDBJ databases">
        <title>Draft genome sequence of Sphaerisporangium sp. 7K107.</title>
        <authorList>
            <person name="Sahin N."/>
            <person name="Saygin H."/>
            <person name="Ay H."/>
        </authorList>
    </citation>
    <scope>NUCLEOTIDE SEQUENCE [LARGE SCALE GENOMIC DNA]</scope>
    <source>
        <strain evidence="2 3">7K107</strain>
    </source>
</reference>